<reference evidence="1" key="1">
    <citation type="submission" date="2014-05" db="EMBL/GenBank/DDBJ databases">
        <authorList>
            <person name="Chronopoulou M."/>
        </authorList>
    </citation>
    <scope>NUCLEOTIDE SEQUENCE</scope>
    <source>
        <tissue evidence="1">Whole organism</tissue>
    </source>
</reference>
<dbReference type="EMBL" id="HACA01003976">
    <property type="protein sequence ID" value="CDW21337.1"/>
    <property type="molecule type" value="Transcribed_RNA"/>
</dbReference>
<protein>
    <submittedName>
        <fullName evidence="1">Uncharacterized protein</fullName>
    </submittedName>
</protein>
<organism evidence="1">
    <name type="scientific">Lepeophtheirus salmonis</name>
    <name type="common">Salmon louse</name>
    <name type="synonym">Caligus salmonis</name>
    <dbReference type="NCBI Taxonomy" id="72036"/>
    <lineage>
        <taxon>Eukaryota</taxon>
        <taxon>Metazoa</taxon>
        <taxon>Ecdysozoa</taxon>
        <taxon>Arthropoda</taxon>
        <taxon>Crustacea</taxon>
        <taxon>Multicrustacea</taxon>
        <taxon>Hexanauplia</taxon>
        <taxon>Copepoda</taxon>
        <taxon>Siphonostomatoida</taxon>
        <taxon>Caligidae</taxon>
        <taxon>Lepeophtheirus</taxon>
    </lineage>
</organism>
<proteinExistence type="predicted"/>
<name>A0A0K2T6Z0_LEPSM</name>
<accession>A0A0K2T6Z0</accession>
<evidence type="ECO:0000313" key="1">
    <source>
        <dbReference type="EMBL" id="CDW21337.1"/>
    </source>
</evidence>
<dbReference type="AlphaFoldDB" id="A0A0K2T6Z0"/>
<sequence length="79" mass="8226">MALQVIEETLTVGEPGGLHGCREGVLFGHSVCPVPEVLIHSLGDQLLAHSTVLAQPGQGSPRRSLDGLPEAFKEAVSAD</sequence>